<sequence>MAYGRGSNLEPIAPSAMSKNTSYEVATVDKEEAPSNPRSCQGRARKLGSQDANQGRGRAMECRCESLVCRTNILKRPDALGPDLSEDEIFEFEEKTQLIGGVLIQKEDVVDAILFLASYSARTITRTNLLLDRGRLLAGPLYKGE</sequence>
<evidence type="ECO:0000256" key="1">
    <source>
        <dbReference type="SAM" id="MobiDB-lite"/>
    </source>
</evidence>
<proteinExistence type="predicted"/>
<dbReference type="EMBL" id="CAWYQH010000130">
    <property type="protein sequence ID" value="CAK8693219.1"/>
    <property type="molecule type" value="Genomic_DNA"/>
</dbReference>
<gene>
    <name evidence="2" type="ORF">CVLEPA_LOCUS26528</name>
</gene>
<evidence type="ECO:0000313" key="3">
    <source>
        <dbReference type="Proteomes" id="UP001642483"/>
    </source>
</evidence>
<feature type="region of interest" description="Disordered" evidence="1">
    <location>
        <begin position="1"/>
        <end position="55"/>
    </location>
</feature>
<name>A0ABP0GNA4_CLALP</name>
<dbReference type="Proteomes" id="UP001642483">
    <property type="component" value="Unassembled WGS sequence"/>
</dbReference>
<keyword evidence="3" id="KW-1185">Reference proteome</keyword>
<comment type="caution">
    <text evidence="2">The sequence shown here is derived from an EMBL/GenBank/DDBJ whole genome shotgun (WGS) entry which is preliminary data.</text>
</comment>
<protein>
    <submittedName>
        <fullName evidence="2">Uncharacterized protein</fullName>
    </submittedName>
</protein>
<reference evidence="2 3" key="1">
    <citation type="submission" date="2024-02" db="EMBL/GenBank/DDBJ databases">
        <authorList>
            <person name="Daric V."/>
            <person name="Darras S."/>
        </authorList>
    </citation>
    <scope>NUCLEOTIDE SEQUENCE [LARGE SCALE GENOMIC DNA]</scope>
</reference>
<organism evidence="2 3">
    <name type="scientific">Clavelina lepadiformis</name>
    <name type="common">Light-bulb sea squirt</name>
    <name type="synonym">Ascidia lepadiformis</name>
    <dbReference type="NCBI Taxonomy" id="159417"/>
    <lineage>
        <taxon>Eukaryota</taxon>
        <taxon>Metazoa</taxon>
        <taxon>Chordata</taxon>
        <taxon>Tunicata</taxon>
        <taxon>Ascidiacea</taxon>
        <taxon>Aplousobranchia</taxon>
        <taxon>Clavelinidae</taxon>
        <taxon>Clavelina</taxon>
    </lineage>
</organism>
<evidence type="ECO:0000313" key="2">
    <source>
        <dbReference type="EMBL" id="CAK8693219.1"/>
    </source>
</evidence>
<accession>A0ABP0GNA4</accession>